<sequence length="196" mass="22847">MDPISWKFEHEEAFQAWRLRPDSPDTARYKRQYGIPPYTGPITPPVYQPVQDTITSSREENGNKETKGEEETEEEEAVPAKEGKTWKDKSEYGLYEERVTESEMRAIRFFYNTIPSSTFANTPQGTIKRVRLTYKEFRRLKTHRGAKGKHLTEERSEGVMVARENACDTKEKKMAKEVTKKSGKKYEDVLKEIRGE</sequence>
<feature type="compositionally biased region" description="Basic and acidic residues" evidence="1">
    <location>
        <begin position="57"/>
        <end position="69"/>
    </location>
</feature>
<name>A0A1L7XA62_9HELO</name>
<dbReference type="Proteomes" id="UP000184330">
    <property type="component" value="Unassembled WGS sequence"/>
</dbReference>
<evidence type="ECO:0000313" key="3">
    <source>
        <dbReference type="Proteomes" id="UP000184330"/>
    </source>
</evidence>
<reference evidence="2 3" key="1">
    <citation type="submission" date="2016-03" db="EMBL/GenBank/DDBJ databases">
        <authorList>
            <person name="Ploux O."/>
        </authorList>
    </citation>
    <scope>NUCLEOTIDE SEQUENCE [LARGE SCALE GENOMIC DNA]</scope>
    <source>
        <strain evidence="2 3">UAMH 11012</strain>
    </source>
</reference>
<proteinExistence type="predicted"/>
<evidence type="ECO:0000313" key="2">
    <source>
        <dbReference type="EMBL" id="CZR61909.1"/>
    </source>
</evidence>
<protein>
    <submittedName>
        <fullName evidence="2">Uncharacterized protein</fullName>
    </submittedName>
</protein>
<feature type="region of interest" description="Disordered" evidence="1">
    <location>
        <begin position="28"/>
        <end position="84"/>
    </location>
</feature>
<dbReference type="EMBL" id="FJOG01000019">
    <property type="protein sequence ID" value="CZR61909.1"/>
    <property type="molecule type" value="Genomic_DNA"/>
</dbReference>
<accession>A0A1L7XA62</accession>
<gene>
    <name evidence="2" type="ORF">PAC_11806</name>
</gene>
<evidence type="ECO:0000256" key="1">
    <source>
        <dbReference type="SAM" id="MobiDB-lite"/>
    </source>
</evidence>
<organism evidence="2 3">
    <name type="scientific">Phialocephala subalpina</name>
    <dbReference type="NCBI Taxonomy" id="576137"/>
    <lineage>
        <taxon>Eukaryota</taxon>
        <taxon>Fungi</taxon>
        <taxon>Dikarya</taxon>
        <taxon>Ascomycota</taxon>
        <taxon>Pezizomycotina</taxon>
        <taxon>Leotiomycetes</taxon>
        <taxon>Helotiales</taxon>
        <taxon>Mollisiaceae</taxon>
        <taxon>Phialocephala</taxon>
        <taxon>Phialocephala fortinii species complex</taxon>
    </lineage>
</organism>
<feature type="compositionally biased region" description="Pro residues" evidence="1">
    <location>
        <begin position="38"/>
        <end position="47"/>
    </location>
</feature>
<dbReference type="AlphaFoldDB" id="A0A1L7XA62"/>
<keyword evidence="3" id="KW-1185">Reference proteome</keyword>